<dbReference type="InterPro" id="IPR050258">
    <property type="entry name" value="Leguminous_Lectin"/>
</dbReference>
<evidence type="ECO:0000256" key="1">
    <source>
        <dbReference type="SAM" id="MobiDB-lite"/>
    </source>
</evidence>
<dbReference type="InterPro" id="IPR056573">
    <property type="entry name" value="Lectin_L-type_dom"/>
</dbReference>
<comment type="caution">
    <text evidence="3">The sequence shown here is derived from an EMBL/GenBank/DDBJ whole genome shotgun (WGS) entry which is preliminary data.</text>
</comment>
<keyword evidence="4" id="KW-1185">Reference proteome</keyword>
<dbReference type="Proteomes" id="UP000194873">
    <property type="component" value="Unassembled WGS sequence"/>
</dbReference>
<feature type="chain" id="PRO_5012783369" description="Secretion system C-terminal sorting domain-containing protein" evidence="2">
    <location>
        <begin position="26"/>
        <end position="727"/>
    </location>
</feature>
<dbReference type="InterPro" id="IPR026444">
    <property type="entry name" value="Secre_tail"/>
</dbReference>
<dbReference type="PANTHER" id="PTHR32401:SF48">
    <property type="entry name" value="LEGUME LECTIN DOMAIN-CONTAINING PROTEIN"/>
    <property type="match status" value="1"/>
</dbReference>
<dbReference type="RefSeq" id="WP_086593686.1">
    <property type="nucleotide sequence ID" value="NZ_MTSE01000003.1"/>
</dbReference>
<dbReference type="SUPFAM" id="SSF103647">
    <property type="entry name" value="TSP type-3 repeat"/>
    <property type="match status" value="1"/>
</dbReference>
<dbReference type="InterPro" id="IPR013320">
    <property type="entry name" value="ConA-like_dom_sf"/>
</dbReference>
<evidence type="ECO:0000313" key="4">
    <source>
        <dbReference type="Proteomes" id="UP000194873"/>
    </source>
</evidence>
<dbReference type="SUPFAM" id="SSF49899">
    <property type="entry name" value="Concanavalin A-like lectins/glucanases"/>
    <property type="match status" value="1"/>
</dbReference>
<dbReference type="NCBIfam" id="TIGR04183">
    <property type="entry name" value="Por_Secre_tail"/>
    <property type="match status" value="1"/>
</dbReference>
<dbReference type="GO" id="GO:0005975">
    <property type="term" value="P:carbohydrate metabolic process"/>
    <property type="evidence" value="ECO:0007669"/>
    <property type="project" value="UniProtKB-ARBA"/>
</dbReference>
<dbReference type="Pfam" id="PF18483">
    <property type="entry name" value="Lectin_L-type_dom"/>
    <property type="match status" value="1"/>
</dbReference>
<dbReference type="EMBL" id="MTSE01000003">
    <property type="protein sequence ID" value="OUJ74877.1"/>
    <property type="molecule type" value="Genomic_DNA"/>
</dbReference>
<evidence type="ECO:0008006" key="5">
    <source>
        <dbReference type="Google" id="ProtNLM"/>
    </source>
</evidence>
<reference evidence="3 4" key="1">
    <citation type="submission" date="2017-01" db="EMBL/GenBank/DDBJ databases">
        <title>A new Hymenobacter.</title>
        <authorList>
            <person name="Liang Y."/>
            <person name="Feng F."/>
        </authorList>
    </citation>
    <scope>NUCLEOTIDE SEQUENCE [LARGE SCALE GENOMIC DNA]</scope>
    <source>
        <strain evidence="3">MIMBbqt21</strain>
    </source>
</reference>
<dbReference type="GO" id="GO:0004553">
    <property type="term" value="F:hydrolase activity, hydrolyzing O-glycosyl compounds"/>
    <property type="evidence" value="ECO:0007669"/>
    <property type="project" value="UniProtKB-ARBA"/>
</dbReference>
<feature type="signal peptide" evidence="2">
    <location>
        <begin position="1"/>
        <end position="25"/>
    </location>
</feature>
<proteinExistence type="predicted"/>
<dbReference type="PROSITE" id="PS00307">
    <property type="entry name" value="LECTIN_LEGUME_BETA"/>
    <property type="match status" value="1"/>
</dbReference>
<dbReference type="AlphaFoldDB" id="A0A243WH95"/>
<organism evidence="3 4">
    <name type="scientific">Hymenobacter crusticola</name>
    <dbReference type="NCBI Taxonomy" id="1770526"/>
    <lineage>
        <taxon>Bacteria</taxon>
        <taxon>Pseudomonadati</taxon>
        <taxon>Bacteroidota</taxon>
        <taxon>Cytophagia</taxon>
        <taxon>Cytophagales</taxon>
        <taxon>Hymenobacteraceae</taxon>
        <taxon>Hymenobacter</taxon>
    </lineage>
</organism>
<sequence>MFFSTSGRKLAFISTLLGLSVVGNATPAVGPTELVAVPQSDSQRNSATLFWLPPGDTDYQFNKTARANTSCSGVGSSFTINPINDGNDGSVWRKQLVSLNTSFTVQFNAYFGSRGGSDGMTFALQRDVAGTSLAAGGGQNLGIGGATPVLAVEFDTYNNGTTVNDIAQDHLAIFEINQSRSKDINKPVAGPVQAYANGAKITDGKYHPVKIVWTKGTQTLQVYFDGATTPHLTYTENNLVNNLFAGNPMVYWGFTASSGTLYGEEHSICNLTFTLDSDDDGYLDTVDLDDDNDGIADVIEASNVDATGDADNDGIVNYQDSDFGPLNAYSVVASLDLDGDGLINQLDLDADNDGITDALEASGGQTPAALAASQNYQRTGTEAGRLTNSVDTQGRPQNSASTASPVLDTDNDGKPDFLDTNADGDAFLDWSEGFDDNSNGKSQDDYQTRAAAFSGVATYYPWTNLNSQGLPAWLQDANNNRYPDFLDVTSSYYHDTDKDGLVDLMDPTNGGNDYAAVSNIPDANKNNLTDYRDAAAATPLPVELVSFDVRVSGKQARLSWITASEHNSAYFAIETSRDGLTFATTGQVAAQGTSSTQYAYQYLDPLFTSHEGATVYYRLRQVDKDETTTYSPIRALATQAKASTTAVQAYPSPFATSLTVIVQAEQTELAVLRLVNTTGHQLLQRTITLEPGTNTFSLPEAARWPAGLYLLEVQQGAHREQRRIVHE</sequence>
<dbReference type="GO" id="GO:0005509">
    <property type="term" value="F:calcium ion binding"/>
    <property type="evidence" value="ECO:0007669"/>
    <property type="project" value="InterPro"/>
</dbReference>
<dbReference type="InterPro" id="IPR028974">
    <property type="entry name" value="TSP_type-3_rpt"/>
</dbReference>
<feature type="compositionally biased region" description="Polar residues" evidence="1">
    <location>
        <begin position="386"/>
        <end position="404"/>
    </location>
</feature>
<feature type="region of interest" description="Disordered" evidence="1">
    <location>
        <begin position="386"/>
        <end position="422"/>
    </location>
</feature>
<evidence type="ECO:0000256" key="2">
    <source>
        <dbReference type="SAM" id="SignalP"/>
    </source>
</evidence>
<accession>A0A243WH95</accession>
<gene>
    <name evidence="3" type="ORF">BXP70_09000</name>
</gene>
<dbReference type="Gene3D" id="2.60.120.200">
    <property type="match status" value="1"/>
</dbReference>
<dbReference type="OrthoDB" id="1443240at2"/>
<dbReference type="PANTHER" id="PTHR32401">
    <property type="entry name" value="CONCANAVALIN A-LIKE LECTIN FAMILY PROTEIN"/>
    <property type="match status" value="1"/>
</dbReference>
<dbReference type="InterPro" id="IPR019825">
    <property type="entry name" value="Lectin_legB_Mn/Ca_BS"/>
</dbReference>
<evidence type="ECO:0000313" key="3">
    <source>
        <dbReference type="EMBL" id="OUJ74877.1"/>
    </source>
</evidence>
<keyword evidence="2" id="KW-0732">Signal</keyword>
<dbReference type="CDD" id="cd01951">
    <property type="entry name" value="lectin_L-type"/>
    <property type="match status" value="1"/>
</dbReference>
<protein>
    <recommendedName>
        <fullName evidence="5">Secretion system C-terminal sorting domain-containing protein</fullName>
    </recommendedName>
</protein>
<name>A0A243WH95_9BACT</name>